<feature type="domain" description="NADPH-dependent FMN reductase-like" evidence="2">
    <location>
        <begin position="1"/>
        <end position="142"/>
    </location>
</feature>
<name>A0A1B2IXH5_9LACO</name>
<accession>A0A1B2IXH5</accession>
<feature type="compositionally biased region" description="Low complexity" evidence="1">
    <location>
        <begin position="233"/>
        <end position="265"/>
    </location>
</feature>
<gene>
    <name evidence="3" type="ORF">AYR63_06050</name>
</gene>
<organism evidence="3 4">
    <name type="scientific">Secundilactobacillus paracollinoides</name>
    <dbReference type="NCBI Taxonomy" id="240427"/>
    <lineage>
        <taxon>Bacteria</taxon>
        <taxon>Bacillati</taxon>
        <taxon>Bacillota</taxon>
        <taxon>Bacilli</taxon>
        <taxon>Lactobacillales</taxon>
        <taxon>Lactobacillaceae</taxon>
        <taxon>Secundilactobacillus</taxon>
    </lineage>
</organism>
<dbReference type="GO" id="GO:0016491">
    <property type="term" value="F:oxidoreductase activity"/>
    <property type="evidence" value="ECO:0007669"/>
    <property type="project" value="InterPro"/>
</dbReference>
<feature type="compositionally biased region" description="Polar residues" evidence="1">
    <location>
        <begin position="353"/>
        <end position="367"/>
    </location>
</feature>
<feature type="region of interest" description="Disordered" evidence="1">
    <location>
        <begin position="189"/>
        <end position="382"/>
    </location>
</feature>
<dbReference type="PANTHER" id="PTHR30543">
    <property type="entry name" value="CHROMATE REDUCTASE"/>
    <property type="match status" value="1"/>
</dbReference>
<dbReference type="GO" id="GO:0010181">
    <property type="term" value="F:FMN binding"/>
    <property type="evidence" value="ECO:0007669"/>
    <property type="project" value="TreeGrafter"/>
</dbReference>
<dbReference type="AlphaFoldDB" id="A0A1B2IXH5"/>
<evidence type="ECO:0000256" key="1">
    <source>
        <dbReference type="SAM" id="MobiDB-lite"/>
    </source>
</evidence>
<protein>
    <recommendedName>
        <fullName evidence="2">NADPH-dependent FMN reductase-like domain-containing protein</fullName>
    </recommendedName>
</protein>
<dbReference type="RefSeq" id="WP_065902082.1">
    <property type="nucleotide sequence ID" value="NZ_CP014912.1"/>
</dbReference>
<reference evidence="3 4" key="1">
    <citation type="submission" date="2016-03" db="EMBL/GenBank/DDBJ databases">
        <title>Pediococcus and Lactobacillus from brewery environment - whole genome sequencing and assembly.</title>
        <authorList>
            <person name="Behr J."/>
            <person name="Geissler A.J."/>
            <person name="Vogel R.F."/>
        </authorList>
    </citation>
    <scope>NUCLEOTIDE SEQUENCE [LARGE SCALE GENOMIC DNA]</scope>
    <source>
        <strain evidence="3 4">TMW 1.1995</strain>
    </source>
</reference>
<dbReference type="STRING" id="240427.AYR62_12175"/>
<proteinExistence type="predicted"/>
<dbReference type="GO" id="GO:0005829">
    <property type="term" value="C:cytosol"/>
    <property type="evidence" value="ECO:0007669"/>
    <property type="project" value="TreeGrafter"/>
</dbReference>
<dbReference type="EMBL" id="CP014924">
    <property type="protein sequence ID" value="ANZ66737.1"/>
    <property type="molecule type" value="Genomic_DNA"/>
</dbReference>
<sequence>MKLVAIVGTNSQKPYIRQLLNYLKTHFSSDADITLCEINDIPLFSEDISEVPSKVSAIFEIITASDGVIIGTPQVHHAIPSALSSVLDWLAVAGHSFKNKPTMLVGASLDDQGVDDALDNLSTILRSPELNAGLLTGDQFVLTDVAAAFNGDELADPLAVKWLDHCFNKFTGYMGFNYVPTGDTQLDATTSASKDTTPDYSSDLDHPVKTDATASASKKPAGGLDYYSDLDAPTQPTTDTTTGASEYTDATSSASKDTASDYSSDLDYPAQAADATTGASKQPADGMAYSSDLDTPVAAGTDATRGASEKPADATTGASHKSDDGPTYSSDLDDPKPETDTNTGASEHDDATTGASKETTSDYSSDLDQPAAADATTGASEH</sequence>
<dbReference type="InterPro" id="IPR050712">
    <property type="entry name" value="NAD(P)H-dep_reductase"/>
</dbReference>
<evidence type="ECO:0000259" key="2">
    <source>
        <dbReference type="Pfam" id="PF03358"/>
    </source>
</evidence>
<dbReference type="SUPFAM" id="SSF52218">
    <property type="entry name" value="Flavoproteins"/>
    <property type="match status" value="1"/>
</dbReference>
<evidence type="ECO:0000313" key="4">
    <source>
        <dbReference type="Proteomes" id="UP000093267"/>
    </source>
</evidence>
<dbReference type="Pfam" id="PF03358">
    <property type="entry name" value="FMN_red"/>
    <property type="match status" value="1"/>
</dbReference>
<dbReference type="InterPro" id="IPR029039">
    <property type="entry name" value="Flavoprotein-like_sf"/>
</dbReference>
<dbReference type="PANTHER" id="PTHR30543:SF21">
    <property type="entry name" value="NAD(P)H-DEPENDENT FMN REDUCTASE LOT6"/>
    <property type="match status" value="1"/>
</dbReference>
<evidence type="ECO:0000313" key="3">
    <source>
        <dbReference type="EMBL" id="ANZ66737.1"/>
    </source>
</evidence>
<keyword evidence="4" id="KW-1185">Reference proteome</keyword>
<dbReference type="InterPro" id="IPR005025">
    <property type="entry name" value="FMN_Rdtase-like_dom"/>
</dbReference>
<dbReference type="Gene3D" id="3.40.50.360">
    <property type="match status" value="1"/>
</dbReference>
<feature type="compositionally biased region" description="Polar residues" evidence="1">
    <location>
        <begin position="189"/>
        <end position="200"/>
    </location>
</feature>
<dbReference type="Proteomes" id="UP000093267">
    <property type="component" value="Chromosome"/>
</dbReference>